<accession>A0A1M5TM20</accession>
<protein>
    <submittedName>
        <fullName evidence="2">Polyketide cyclase / dehydrase and lipid transport</fullName>
    </submittedName>
</protein>
<name>A0A1M5TM20_9BACT</name>
<keyword evidence="1" id="KW-1133">Transmembrane helix</keyword>
<dbReference type="RefSeq" id="WP_073137834.1">
    <property type="nucleotide sequence ID" value="NZ_FQWQ01000003.1"/>
</dbReference>
<dbReference type="STRING" id="947013.SAMN04488109_4157"/>
<keyword evidence="1" id="KW-0812">Transmembrane</keyword>
<keyword evidence="3" id="KW-1185">Reference proteome</keyword>
<dbReference type="InterPro" id="IPR019587">
    <property type="entry name" value="Polyketide_cyclase/dehydratase"/>
</dbReference>
<reference evidence="2 3" key="1">
    <citation type="submission" date="2016-11" db="EMBL/GenBank/DDBJ databases">
        <authorList>
            <person name="Jaros S."/>
            <person name="Januszkiewicz K."/>
            <person name="Wedrychowicz H."/>
        </authorList>
    </citation>
    <scope>NUCLEOTIDE SEQUENCE [LARGE SCALE GENOMIC DNA]</scope>
    <source>
        <strain evidence="2 3">DSM 24574</strain>
    </source>
</reference>
<evidence type="ECO:0000256" key="1">
    <source>
        <dbReference type="SAM" id="Phobius"/>
    </source>
</evidence>
<dbReference type="Pfam" id="PF10604">
    <property type="entry name" value="Polyketide_cyc2"/>
    <property type="match status" value="1"/>
</dbReference>
<feature type="transmembrane region" description="Helical" evidence="1">
    <location>
        <begin position="6"/>
        <end position="25"/>
    </location>
</feature>
<evidence type="ECO:0000313" key="3">
    <source>
        <dbReference type="Proteomes" id="UP000184212"/>
    </source>
</evidence>
<organism evidence="2 3">
    <name type="scientific">Chryseolinea serpens</name>
    <dbReference type="NCBI Taxonomy" id="947013"/>
    <lineage>
        <taxon>Bacteria</taxon>
        <taxon>Pseudomonadati</taxon>
        <taxon>Bacteroidota</taxon>
        <taxon>Cytophagia</taxon>
        <taxon>Cytophagales</taxon>
        <taxon>Fulvivirgaceae</taxon>
        <taxon>Chryseolinea</taxon>
    </lineage>
</organism>
<keyword evidence="1" id="KW-0472">Membrane</keyword>
<proteinExistence type="predicted"/>
<dbReference type="EMBL" id="FQWQ01000003">
    <property type="protein sequence ID" value="SHH51690.1"/>
    <property type="molecule type" value="Genomic_DNA"/>
</dbReference>
<dbReference type="SUPFAM" id="SSF55961">
    <property type="entry name" value="Bet v1-like"/>
    <property type="match status" value="1"/>
</dbReference>
<dbReference type="OrthoDB" id="9807923at2"/>
<dbReference type="AlphaFoldDB" id="A0A1M5TM20"/>
<dbReference type="InterPro" id="IPR023393">
    <property type="entry name" value="START-like_dom_sf"/>
</dbReference>
<dbReference type="Gene3D" id="3.30.530.20">
    <property type="match status" value="1"/>
</dbReference>
<gene>
    <name evidence="2" type="ORF">SAMN04488109_4157</name>
</gene>
<evidence type="ECO:0000313" key="2">
    <source>
        <dbReference type="EMBL" id="SHH51690.1"/>
    </source>
</evidence>
<dbReference type="Proteomes" id="UP000184212">
    <property type="component" value="Unassembled WGS sequence"/>
</dbReference>
<sequence>MNALIIILLIIAVPVALFLLAGLFVKKEYSIERQITINKTKQEVFDYVRFLKNQEHYNKWVMVDPAMKKNFKGTDGTVGFVYAWDGNKKAGKGEQEIKQLRDGESMDMELRFEKPFAGVAKAFFTTTTAQSGQTTVKWGMNGSSAFPMNAMNPFVIGMLGKDLEQSLFNLKTNLERAS</sequence>
<dbReference type="CDD" id="cd07818">
    <property type="entry name" value="SRPBCC_1"/>
    <property type="match status" value="1"/>
</dbReference>